<dbReference type="Pfam" id="PF00583">
    <property type="entry name" value="Acetyltransf_1"/>
    <property type="match status" value="1"/>
</dbReference>
<protein>
    <submittedName>
        <fullName evidence="3">N-acetyltransferase</fullName>
    </submittedName>
</protein>
<comment type="caution">
    <text evidence="3">The sequence shown here is derived from an EMBL/GenBank/DDBJ whole genome shotgun (WGS) entry which is preliminary data.</text>
</comment>
<feature type="domain" description="N-acetyltransferase" evidence="2">
    <location>
        <begin position="1"/>
        <end position="166"/>
    </location>
</feature>
<evidence type="ECO:0000313" key="3">
    <source>
        <dbReference type="EMBL" id="GHG98940.1"/>
    </source>
</evidence>
<accession>A0A8J3HB08</accession>
<name>A0A8J3HB08_9RHOB</name>
<dbReference type="RefSeq" id="WP_028094608.1">
    <property type="nucleotide sequence ID" value="NZ_BNAP01000022.1"/>
</dbReference>
<keyword evidence="1" id="KW-0808">Transferase</keyword>
<reference evidence="3" key="2">
    <citation type="submission" date="2020-09" db="EMBL/GenBank/DDBJ databases">
        <authorList>
            <person name="Sun Q."/>
            <person name="Zhou Y."/>
        </authorList>
    </citation>
    <scope>NUCLEOTIDE SEQUENCE</scope>
    <source>
        <strain evidence="3">CGMCC 1.7081</strain>
    </source>
</reference>
<dbReference type="AlphaFoldDB" id="A0A8J3HB08"/>
<organism evidence="3 4">
    <name type="scientific">Pseudodonghicola xiamenensis</name>
    <dbReference type="NCBI Taxonomy" id="337702"/>
    <lineage>
        <taxon>Bacteria</taxon>
        <taxon>Pseudomonadati</taxon>
        <taxon>Pseudomonadota</taxon>
        <taxon>Alphaproteobacteria</taxon>
        <taxon>Rhodobacterales</taxon>
        <taxon>Paracoccaceae</taxon>
        <taxon>Pseudodonghicola</taxon>
    </lineage>
</organism>
<dbReference type="SUPFAM" id="SSF55729">
    <property type="entry name" value="Acyl-CoA N-acyltransferases (Nat)"/>
    <property type="match status" value="1"/>
</dbReference>
<dbReference type="PANTHER" id="PTHR13947">
    <property type="entry name" value="GNAT FAMILY N-ACETYLTRANSFERASE"/>
    <property type="match status" value="1"/>
</dbReference>
<dbReference type="Proteomes" id="UP000611500">
    <property type="component" value="Unassembled WGS sequence"/>
</dbReference>
<dbReference type="InterPro" id="IPR016181">
    <property type="entry name" value="Acyl_CoA_acyltransferase"/>
</dbReference>
<reference evidence="3" key="1">
    <citation type="journal article" date="2014" name="Int. J. Syst. Evol. Microbiol.">
        <title>Complete genome sequence of Corynebacterium casei LMG S-19264T (=DSM 44701T), isolated from a smear-ripened cheese.</title>
        <authorList>
            <consortium name="US DOE Joint Genome Institute (JGI-PGF)"/>
            <person name="Walter F."/>
            <person name="Albersmeier A."/>
            <person name="Kalinowski J."/>
            <person name="Ruckert C."/>
        </authorList>
    </citation>
    <scope>NUCLEOTIDE SEQUENCE</scope>
    <source>
        <strain evidence="3">CGMCC 1.7081</strain>
    </source>
</reference>
<evidence type="ECO:0000259" key="2">
    <source>
        <dbReference type="PROSITE" id="PS51186"/>
    </source>
</evidence>
<dbReference type="Gene3D" id="3.40.630.30">
    <property type="match status" value="1"/>
</dbReference>
<sequence>MTLRIAHLSDASSLAAISIQVWLETYIRRGVNAFFADFALSEFTAEKFRALLNDPDEHFIVSQNEDGIDGFARVTRDRPAPVAGGSTIELSTLYVQPRHHGKGIGKALLGAALDHARAVGGPSLWLATNSENTPAIGFYLSQGFERLGTTHFRIQDEAYPNDVFRSPQQG</sequence>
<proteinExistence type="predicted"/>
<gene>
    <name evidence="3" type="ORF">GCM10010961_34640</name>
</gene>
<dbReference type="InterPro" id="IPR050769">
    <property type="entry name" value="NAT_camello-type"/>
</dbReference>
<dbReference type="PROSITE" id="PS51186">
    <property type="entry name" value="GNAT"/>
    <property type="match status" value="1"/>
</dbReference>
<evidence type="ECO:0000313" key="4">
    <source>
        <dbReference type="Proteomes" id="UP000611500"/>
    </source>
</evidence>
<dbReference type="EMBL" id="BNAP01000022">
    <property type="protein sequence ID" value="GHG98940.1"/>
    <property type="molecule type" value="Genomic_DNA"/>
</dbReference>
<dbReference type="InterPro" id="IPR000182">
    <property type="entry name" value="GNAT_dom"/>
</dbReference>
<dbReference type="CDD" id="cd04301">
    <property type="entry name" value="NAT_SF"/>
    <property type="match status" value="1"/>
</dbReference>
<dbReference type="GO" id="GO:0008080">
    <property type="term" value="F:N-acetyltransferase activity"/>
    <property type="evidence" value="ECO:0007669"/>
    <property type="project" value="InterPro"/>
</dbReference>
<evidence type="ECO:0000256" key="1">
    <source>
        <dbReference type="ARBA" id="ARBA00022679"/>
    </source>
</evidence>
<dbReference type="PANTHER" id="PTHR13947:SF37">
    <property type="entry name" value="LD18367P"/>
    <property type="match status" value="1"/>
</dbReference>
<keyword evidence="4" id="KW-1185">Reference proteome</keyword>